<evidence type="ECO:0000313" key="4">
    <source>
        <dbReference type="Proteomes" id="UP000041254"/>
    </source>
</evidence>
<gene>
    <name evidence="3" type="ORF">Vbra_22764</name>
</gene>
<dbReference type="InParanoid" id="A0A0G4GI10"/>
<keyword evidence="4" id="KW-1185">Reference proteome</keyword>
<dbReference type="OrthoDB" id="20872at2759"/>
<accession>A0A0G4GI10</accession>
<organism evidence="3 4">
    <name type="scientific">Vitrella brassicaformis (strain CCMP3155)</name>
    <dbReference type="NCBI Taxonomy" id="1169540"/>
    <lineage>
        <taxon>Eukaryota</taxon>
        <taxon>Sar</taxon>
        <taxon>Alveolata</taxon>
        <taxon>Colpodellida</taxon>
        <taxon>Vitrellaceae</taxon>
        <taxon>Vitrella</taxon>
    </lineage>
</organism>
<reference evidence="3 4" key="1">
    <citation type="submission" date="2014-11" db="EMBL/GenBank/DDBJ databases">
        <authorList>
            <person name="Zhu J."/>
            <person name="Qi W."/>
            <person name="Song R."/>
        </authorList>
    </citation>
    <scope>NUCLEOTIDE SEQUENCE [LARGE SCALE GENOMIC DNA]</scope>
</reference>
<feature type="compositionally biased region" description="Low complexity" evidence="2">
    <location>
        <begin position="173"/>
        <end position="196"/>
    </location>
</feature>
<dbReference type="InterPro" id="IPR002110">
    <property type="entry name" value="Ankyrin_rpt"/>
</dbReference>
<feature type="region of interest" description="Disordered" evidence="2">
    <location>
        <begin position="130"/>
        <end position="216"/>
    </location>
</feature>
<feature type="compositionally biased region" description="Low complexity" evidence="2">
    <location>
        <begin position="134"/>
        <end position="144"/>
    </location>
</feature>
<sequence length="450" mass="48806">MRYGTPINTYFITQGPEDIPTPEELALENRIGEPLNDAVSASNYGFWSGRRPLDHEIDNVDSKMDEGTSPLYRSISKGSQAIFDLLMDSGADPTRTDDGGRDALTYAAVFSELAMLKRLMSYNEAIVRKDTDESASTSSSTTEEPTGEFRATLSVNRRDKVRGTRHTSTVCGPTPRRTTAAAYYSTSPSPSCGPPTQAAPYATSTTARRRHPNRPPSVTLAASLATSLVFSSARILTLQPARDTDNPLPQPLLFNLGRVFPSVRSMDMGKAQQLGEEAVVKTVDDLPSLRAEAVVKTIDDLPSLRVVWDGQADEGGEDGAGRDDKGSSEKEKGKGMEHRIRHISQRILRYPTLLRCCGGRGGRWGADEGELLVWSRLFPTSIKAITTLPKLDYITLTTDDALPVESLHDDGEAGVAERLSPHGFAAVQTGPCSVELCCIGRGCPSRRASD</sequence>
<feature type="repeat" description="ANK" evidence="1">
    <location>
        <begin position="66"/>
        <end position="98"/>
    </location>
</feature>
<evidence type="ECO:0000256" key="1">
    <source>
        <dbReference type="PROSITE-ProRule" id="PRU00023"/>
    </source>
</evidence>
<proteinExistence type="predicted"/>
<feature type="compositionally biased region" description="Basic and acidic residues" evidence="2">
    <location>
        <begin position="319"/>
        <end position="337"/>
    </location>
</feature>
<dbReference type="VEuPathDB" id="CryptoDB:Vbra_22764"/>
<dbReference type="InterPro" id="IPR036770">
    <property type="entry name" value="Ankyrin_rpt-contain_sf"/>
</dbReference>
<dbReference type="PROSITE" id="PS50088">
    <property type="entry name" value="ANK_REPEAT"/>
    <property type="match status" value="1"/>
</dbReference>
<dbReference type="AlphaFoldDB" id="A0A0G4GI10"/>
<name>A0A0G4GI10_VITBC</name>
<dbReference type="PROSITE" id="PS50297">
    <property type="entry name" value="ANK_REP_REGION"/>
    <property type="match status" value="1"/>
</dbReference>
<dbReference type="EMBL" id="CDMY01000673">
    <property type="protein sequence ID" value="CEM29362.1"/>
    <property type="molecule type" value="Genomic_DNA"/>
</dbReference>
<dbReference type="Proteomes" id="UP000041254">
    <property type="component" value="Unassembled WGS sequence"/>
</dbReference>
<protein>
    <submittedName>
        <fullName evidence="3">Uncharacterized protein</fullName>
    </submittedName>
</protein>
<evidence type="ECO:0000313" key="3">
    <source>
        <dbReference type="EMBL" id="CEM29362.1"/>
    </source>
</evidence>
<dbReference type="PhylomeDB" id="A0A0G4GI10"/>
<keyword evidence="1" id="KW-0040">ANK repeat</keyword>
<feature type="region of interest" description="Disordered" evidence="2">
    <location>
        <begin position="311"/>
        <end position="337"/>
    </location>
</feature>
<dbReference type="SUPFAM" id="SSF48403">
    <property type="entry name" value="Ankyrin repeat"/>
    <property type="match status" value="1"/>
</dbReference>
<evidence type="ECO:0000256" key="2">
    <source>
        <dbReference type="SAM" id="MobiDB-lite"/>
    </source>
</evidence>
<dbReference type="Gene3D" id="1.25.40.20">
    <property type="entry name" value="Ankyrin repeat-containing domain"/>
    <property type="match status" value="1"/>
</dbReference>